<dbReference type="Gene3D" id="3.90.550.10">
    <property type="entry name" value="Spore Coat Polysaccharide Biosynthesis Protein SpsA, Chain A"/>
    <property type="match status" value="1"/>
</dbReference>
<dbReference type="EC" id="2.4.-.-" evidence="3"/>
<gene>
    <name evidence="3" type="ORF">MQE36_01305</name>
</gene>
<protein>
    <submittedName>
        <fullName evidence="3">Glycosyltransferase</fullName>
        <ecNumber evidence="3">2.4.-.-</ecNumber>
    </submittedName>
</protein>
<organism evidence="3 4">
    <name type="scientific">Zhouia spongiae</name>
    <dbReference type="NCBI Taxonomy" id="2202721"/>
    <lineage>
        <taxon>Bacteria</taxon>
        <taxon>Pseudomonadati</taxon>
        <taxon>Bacteroidota</taxon>
        <taxon>Flavobacteriia</taxon>
        <taxon>Flavobacteriales</taxon>
        <taxon>Flavobacteriaceae</taxon>
        <taxon>Zhouia</taxon>
    </lineage>
</organism>
<dbReference type="InterPro" id="IPR001173">
    <property type="entry name" value="Glyco_trans_2-like"/>
</dbReference>
<evidence type="ECO:0000256" key="1">
    <source>
        <dbReference type="SAM" id="Phobius"/>
    </source>
</evidence>
<name>A0ABY3YME4_9FLAO</name>
<dbReference type="GO" id="GO:0016757">
    <property type="term" value="F:glycosyltransferase activity"/>
    <property type="evidence" value="ECO:0007669"/>
    <property type="project" value="UniProtKB-KW"/>
</dbReference>
<evidence type="ECO:0000259" key="2">
    <source>
        <dbReference type="Pfam" id="PF00535"/>
    </source>
</evidence>
<accession>A0ABY3YME4</accession>
<keyword evidence="4" id="KW-1185">Reference proteome</keyword>
<keyword evidence="1" id="KW-0812">Transmembrane</keyword>
<keyword evidence="3" id="KW-0328">Glycosyltransferase</keyword>
<keyword evidence="1" id="KW-0472">Membrane</keyword>
<dbReference type="PANTHER" id="PTHR22916">
    <property type="entry name" value="GLYCOSYLTRANSFERASE"/>
    <property type="match status" value="1"/>
</dbReference>
<feature type="transmembrane region" description="Helical" evidence="1">
    <location>
        <begin position="6"/>
        <end position="24"/>
    </location>
</feature>
<dbReference type="RefSeq" id="WP_242937403.1">
    <property type="nucleotide sequence ID" value="NZ_CP094326.1"/>
</dbReference>
<sequence length="368" mass="43346">MPTLLLYIFVAVIVIQLFYFLYFFRRFAYHKTSPKQEFSYPVSVIFFIKNQAGLLKKHLPLYLAQDYPDFEIVLINYDSYDESLDIIEGFEARDKRIKIVNVKNNEAFWGKKKYALTLGIKAASHEHLIFTEIECQPVSDNWIRELSSGFSEVRTIVIGYTAYEKIKKSFLNALVRFENLTTFSQRFSYQICNIPISGNGKNLAYHKKEFFRNNGFIDHINIRNGEDQLFINQAADKKNTSFVYSKESFTISEAVKLFDEWIDNKKAEYALIKKYKTTHKALIHIFYLSQLLLYTLIIPLLILKVNTPVVIGLFLLRWIVAYGIYIPITKKFGETSLLWLFPLYEIFLIFFQFLIFISNIISKPNNWR</sequence>
<dbReference type="Proteomes" id="UP000829476">
    <property type="component" value="Chromosome"/>
</dbReference>
<evidence type="ECO:0000313" key="4">
    <source>
        <dbReference type="Proteomes" id="UP000829476"/>
    </source>
</evidence>
<dbReference type="SUPFAM" id="SSF53448">
    <property type="entry name" value="Nucleotide-diphospho-sugar transferases"/>
    <property type="match status" value="1"/>
</dbReference>
<keyword evidence="3" id="KW-0808">Transferase</keyword>
<feature type="domain" description="Glycosyltransferase 2-like" evidence="2">
    <location>
        <begin position="43"/>
        <end position="177"/>
    </location>
</feature>
<dbReference type="Pfam" id="PF00535">
    <property type="entry name" value="Glycos_transf_2"/>
    <property type="match status" value="1"/>
</dbReference>
<keyword evidence="1" id="KW-1133">Transmembrane helix</keyword>
<dbReference type="InterPro" id="IPR029044">
    <property type="entry name" value="Nucleotide-diphossugar_trans"/>
</dbReference>
<feature type="transmembrane region" description="Helical" evidence="1">
    <location>
        <begin position="281"/>
        <end position="302"/>
    </location>
</feature>
<dbReference type="EMBL" id="CP094326">
    <property type="protein sequence ID" value="UNY99001.1"/>
    <property type="molecule type" value="Genomic_DNA"/>
</dbReference>
<dbReference type="PANTHER" id="PTHR22916:SF3">
    <property type="entry name" value="UDP-GLCNAC:BETAGAL BETA-1,3-N-ACETYLGLUCOSAMINYLTRANSFERASE-LIKE PROTEIN 1"/>
    <property type="match status" value="1"/>
</dbReference>
<evidence type="ECO:0000313" key="3">
    <source>
        <dbReference type="EMBL" id="UNY99001.1"/>
    </source>
</evidence>
<reference evidence="3 4" key="1">
    <citation type="journal article" date="2018" name="Int. J. Syst. Evol. Microbiol.">
        <title>Zhouia spongiae sp. nov., isolated from a marine sponge.</title>
        <authorList>
            <person name="Zhuang L."/>
            <person name="Lin B."/>
            <person name="Qin F."/>
            <person name="Luo L."/>
        </authorList>
    </citation>
    <scope>NUCLEOTIDE SEQUENCE [LARGE SCALE GENOMIC DNA]</scope>
    <source>
        <strain evidence="3 4">HN-Y44</strain>
    </source>
</reference>
<proteinExistence type="predicted"/>
<feature type="transmembrane region" description="Helical" evidence="1">
    <location>
        <begin position="337"/>
        <end position="361"/>
    </location>
</feature>
<feature type="transmembrane region" description="Helical" evidence="1">
    <location>
        <begin position="308"/>
        <end position="325"/>
    </location>
</feature>